<dbReference type="InterPro" id="IPR013217">
    <property type="entry name" value="Methyltransf_12"/>
</dbReference>
<dbReference type="InterPro" id="IPR019734">
    <property type="entry name" value="TPR_rpt"/>
</dbReference>
<dbReference type="InterPro" id="IPR029063">
    <property type="entry name" value="SAM-dependent_MTases_sf"/>
</dbReference>
<dbReference type="PROSITE" id="PS50005">
    <property type="entry name" value="TPR"/>
    <property type="match status" value="2"/>
</dbReference>
<name>A0A1I1PQY7_9HYPH</name>
<feature type="repeat" description="TPR" evidence="4">
    <location>
        <begin position="71"/>
        <end position="104"/>
    </location>
</feature>
<sequence length="357" mass="38440">MTDTPKLADAWQLRRDGQLEDAKALAATIIQREPDNVGAMRLLAALAMQSGDPLTATQHLGAAALQHDPAPDLLTELGEAQLASGDPTPALASFRRALEQRPRDATALRGLAQSHQLLGNHPEALAGFRAALAVLPYDKYAAHMVAALSGADAAASANYIADLFDTYAETFDSHLTEMLGYQTPGYIRDVVAPYPLTTLLDLGCGTGLVGAALIDRIPTMDGVDLSAQMIRKSRERDIYRHLRVGDITTIIETDPALSGPYDLVTAGDVFVYLGDLAAVFAAVTTVLAPEGLFAFSVEAAPDHEITLRTNGRYAHSTRYIAGLATTLSFRTVERQDMTLRQERNQPVLGTLYLLQRS</sequence>
<dbReference type="RefSeq" id="WP_052952489.1">
    <property type="nucleotide sequence ID" value="NZ_FOMB01000020.1"/>
</dbReference>
<evidence type="ECO:0000259" key="5">
    <source>
        <dbReference type="Pfam" id="PF08242"/>
    </source>
</evidence>
<evidence type="ECO:0000313" key="7">
    <source>
        <dbReference type="Proteomes" id="UP000182258"/>
    </source>
</evidence>
<dbReference type="STRING" id="728005.SAMN04488059_12033"/>
<dbReference type="AlphaFoldDB" id="A0A1I1PQY7"/>
<gene>
    <name evidence="6" type="ORF">SAMN04488059_12033</name>
</gene>
<keyword evidence="3" id="KW-0949">S-adenosyl-L-methionine</keyword>
<dbReference type="Gene3D" id="3.40.50.150">
    <property type="entry name" value="Vaccinia Virus protein VP39"/>
    <property type="match status" value="1"/>
</dbReference>
<dbReference type="PANTHER" id="PTHR43464:SF19">
    <property type="entry name" value="UBIQUINONE BIOSYNTHESIS O-METHYLTRANSFERASE, MITOCHONDRIAL"/>
    <property type="match status" value="1"/>
</dbReference>
<dbReference type="OrthoDB" id="465636at2"/>
<evidence type="ECO:0000256" key="4">
    <source>
        <dbReference type="PROSITE-ProRule" id="PRU00339"/>
    </source>
</evidence>
<keyword evidence="2 6" id="KW-0808">Transferase</keyword>
<dbReference type="SMART" id="SM00028">
    <property type="entry name" value="TPR"/>
    <property type="match status" value="2"/>
</dbReference>
<keyword evidence="4" id="KW-0802">TPR repeat</keyword>
<dbReference type="Gene3D" id="1.25.40.10">
    <property type="entry name" value="Tetratricopeptide repeat domain"/>
    <property type="match status" value="1"/>
</dbReference>
<dbReference type="GO" id="GO:0008168">
    <property type="term" value="F:methyltransferase activity"/>
    <property type="evidence" value="ECO:0007669"/>
    <property type="project" value="UniProtKB-KW"/>
</dbReference>
<dbReference type="SUPFAM" id="SSF53335">
    <property type="entry name" value="S-adenosyl-L-methionine-dependent methyltransferases"/>
    <property type="match status" value="1"/>
</dbReference>
<dbReference type="InterPro" id="IPR011990">
    <property type="entry name" value="TPR-like_helical_dom_sf"/>
</dbReference>
<evidence type="ECO:0000256" key="3">
    <source>
        <dbReference type="ARBA" id="ARBA00022691"/>
    </source>
</evidence>
<feature type="repeat" description="TPR" evidence="4">
    <location>
        <begin position="105"/>
        <end position="138"/>
    </location>
</feature>
<evidence type="ECO:0000256" key="1">
    <source>
        <dbReference type="ARBA" id="ARBA00022603"/>
    </source>
</evidence>
<dbReference type="Pfam" id="PF08242">
    <property type="entry name" value="Methyltransf_12"/>
    <property type="match status" value="1"/>
</dbReference>
<dbReference type="CDD" id="cd02440">
    <property type="entry name" value="AdoMet_MTases"/>
    <property type="match status" value="1"/>
</dbReference>
<evidence type="ECO:0000313" key="6">
    <source>
        <dbReference type="EMBL" id="SFD08430.1"/>
    </source>
</evidence>
<keyword evidence="1 6" id="KW-0489">Methyltransferase</keyword>
<protein>
    <submittedName>
        <fullName evidence="6">Predicted methyltransferase, contains TPR repeat</fullName>
    </submittedName>
</protein>
<accession>A0A1I1PQY7</accession>
<dbReference type="Pfam" id="PF13432">
    <property type="entry name" value="TPR_16"/>
    <property type="match status" value="1"/>
</dbReference>
<organism evidence="6 7">
    <name type="scientific">Devosia psychrophila</name>
    <dbReference type="NCBI Taxonomy" id="728005"/>
    <lineage>
        <taxon>Bacteria</taxon>
        <taxon>Pseudomonadati</taxon>
        <taxon>Pseudomonadota</taxon>
        <taxon>Alphaproteobacteria</taxon>
        <taxon>Hyphomicrobiales</taxon>
        <taxon>Devosiaceae</taxon>
        <taxon>Devosia</taxon>
    </lineage>
</organism>
<feature type="domain" description="Methyltransferase type 12" evidence="5">
    <location>
        <begin position="200"/>
        <end position="293"/>
    </location>
</feature>
<dbReference type="Proteomes" id="UP000182258">
    <property type="component" value="Unassembled WGS sequence"/>
</dbReference>
<proteinExistence type="predicted"/>
<dbReference type="EMBL" id="FOMB01000020">
    <property type="protein sequence ID" value="SFD08430.1"/>
    <property type="molecule type" value="Genomic_DNA"/>
</dbReference>
<reference evidence="6 7" key="1">
    <citation type="submission" date="2016-10" db="EMBL/GenBank/DDBJ databases">
        <authorList>
            <person name="de Groot N.N."/>
        </authorList>
    </citation>
    <scope>NUCLEOTIDE SEQUENCE [LARGE SCALE GENOMIC DNA]</scope>
    <source>
        <strain evidence="6 7">CGMCC 1.10210</strain>
    </source>
</reference>
<evidence type="ECO:0000256" key="2">
    <source>
        <dbReference type="ARBA" id="ARBA00022679"/>
    </source>
</evidence>
<dbReference type="PANTHER" id="PTHR43464">
    <property type="entry name" value="METHYLTRANSFERASE"/>
    <property type="match status" value="1"/>
</dbReference>
<dbReference type="SUPFAM" id="SSF48452">
    <property type="entry name" value="TPR-like"/>
    <property type="match status" value="1"/>
</dbReference>
<dbReference type="GO" id="GO:0032259">
    <property type="term" value="P:methylation"/>
    <property type="evidence" value="ECO:0007669"/>
    <property type="project" value="UniProtKB-KW"/>
</dbReference>